<dbReference type="Pfam" id="PF24626">
    <property type="entry name" value="SH3_Tf2-1"/>
    <property type="match status" value="1"/>
</dbReference>
<keyword evidence="3" id="KW-1185">Reference proteome</keyword>
<dbReference type="PANTHER" id="PTHR46148">
    <property type="entry name" value="CHROMO DOMAIN-CONTAINING PROTEIN"/>
    <property type="match status" value="1"/>
</dbReference>
<organism evidence="2 3">
    <name type="scientific">Stephania cephalantha</name>
    <dbReference type="NCBI Taxonomy" id="152367"/>
    <lineage>
        <taxon>Eukaryota</taxon>
        <taxon>Viridiplantae</taxon>
        <taxon>Streptophyta</taxon>
        <taxon>Embryophyta</taxon>
        <taxon>Tracheophyta</taxon>
        <taxon>Spermatophyta</taxon>
        <taxon>Magnoliopsida</taxon>
        <taxon>Ranunculales</taxon>
        <taxon>Menispermaceae</taxon>
        <taxon>Menispermoideae</taxon>
        <taxon>Cissampelideae</taxon>
        <taxon>Stephania</taxon>
    </lineage>
</organism>
<dbReference type="AlphaFoldDB" id="A0AAP0E6U9"/>
<dbReference type="Proteomes" id="UP001419268">
    <property type="component" value="Unassembled WGS sequence"/>
</dbReference>
<evidence type="ECO:0000313" key="2">
    <source>
        <dbReference type="EMBL" id="KAK9083739.1"/>
    </source>
</evidence>
<comment type="caution">
    <text evidence="2">The sequence shown here is derived from an EMBL/GenBank/DDBJ whole genome shotgun (WGS) entry which is preliminary data.</text>
</comment>
<gene>
    <name evidence="2" type="ORF">Scep_030210</name>
</gene>
<sequence length="180" mass="21159">MWHGLVTCPATWRCPVCLEIWGRHRMPPFEALYGRLYRSSACWAKPEEVATVGPEIIVDHTEKVRVIRHRSQAAHDRQNKYVNKYHDELSYEVDDWVYLKVSPCKGHQRFWIKGKLASRFIGPFQIVRRVGEVAYQLRLSNQLAGVHDVFHISMLRLARSRLRSMVDMARIDVRPDVTYE</sequence>
<name>A0AAP0E6U9_9MAGN</name>
<accession>A0AAP0E6U9</accession>
<dbReference type="PANTHER" id="PTHR46148:SF57">
    <property type="entry name" value="OS12G0499874 PROTEIN"/>
    <property type="match status" value="1"/>
</dbReference>
<evidence type="ECO:0000259" key="1">
    <source>
        <dbReference type="Pfam" id="PF24626"/>
    </source>
</evidence>
<feature type="domain" description="Tf2-1-like SH3-like" evidence="1">
    <location>
        <begin position="95"/>
        <end position="156"/>
    </location>
</feature>
<reference evidence="2 3" key="1">
    <citation type="submission" date="2024-01" db="EMBL/GenBank/DDBJ databases">
        <title>Genome assemblies of Stephania.</title>
        <authorList>
            <person name="Yang L."/>
        </authorList>
    </citation>
    <scope>NUCLEOTIDE SEQUENCE [LARGE SCALE GENOMIC DNA]</scope>
    <source>
        <strain evidence="2">JXDWG</strain>
        <tissue evidence="2">Leaf</tissue>
    </source>
</reference>
<evidence type="ECO:0000313" key="3">
    <source>
        <dbReference type="Proteomes" id="UP001419268"/>
    </source>
</evidence>
<dbReference type="EMBL" id="JBBNAG010000013">
    <property type="protein sequence ID" value="KAK9083739.1"/>
    <property type="molecule type" value="Genomic_DNA"/>
</dbReference>
<protein>
    <recommendedName>
        <fullName evidence="1">Tf2-1-like SH3-like domain-containing protein</fullName>
    </recommendedName>
</protein>
<dbReference type="InterPro" id="IPR056924">
    <property type="entry name" value="SH3_Tf2-1"/>
</dbReference>
<proteinExistence type="predicted"/>